<evidence type="ECO:0000313" key="3">
    <source>
        <dbReference type="Proteomes" id="UP000003374"/>
    </source>
</evidence>
<dbReference type="AlphaFoldDB" id="A4BMG3"/>
<dbReference type="PANTHER" id="PTHR42966:SF1">
    <property type="entry name" value="SIALIC ACID SYNTHASE"/>
    <property type="match status" value="1"/>
</dbReference>
<proteinExistence type="predicted"/>
<dbReference type="OrthoDB" id="9781701at2"/>
<dbReference type="Pfam" id="PF03102">
    <property type="entry name" value="NeuB"/>
    <property type="match status" value="1"/>
</dbReference>
<dbReference type="InterPro" id="IPR051690">
    <property type="entry name" value="PseI-like"/>
</dbReference>
<dbReference type="PROSITE" id="PS50844">
    <property type="entry name" value="AFP_LIKE"/>
    <property type="match status" value="1"/>
</dbReference>
<dbReference type="InterPro" id="IPR013785">
    <property type="entry name" value="Aldolase_TIM"/>
</dbReference>
<keyword evidence="3" id="KW-1185">Reference proteome</keyword>
<dbReference type="Gene3D" id="3.90.1210.10">
    <property type="entry name" value="Antifreeze-like/N-acetylneuraminic acid synthase C-terminal domain"/>
    <property type="match status" value="1"/>
</dbReference>
<dbReference type="InterPro" id="IPR036732">
    <property type="entry name" value="AFP_Neu5c_C_sf"/>
</dbReference>
<dbReference type="SUPFAM" id="SSF51269">
    <property type="entry name" value="AFP III-like domain"/>
    <property type="match status" value="1"/>
</dbReference>
<dbReference type="SUPFAM" id="SSF51569">
    <property type="entry name" value="Aldolase"/>
    <property type="match status" value="1"/>
</dbReference>
<dbReference type="CDD" id="cd11615">
    <property type="entry name" value="SAF_NeuB_like"/>
    <property type="match status" value="1"/>
</dbReference>
<dbReference type="PANTHER" id="PTHR42966">
    <property type="entry name" value="N-ACETYLNEURAMINATE SYNTHASE"/>
    <property type="match status" value="1"/>
</dbReference>
<protein>
    <submittedName>
        <fullName evidence="2">N-acetylneuraminic acid synthase</fullName>
    </submittedName>
</protein>
<reference evidence="2 3" key="1">
    <citation type="submission" date="2006-02" db="EMBL/GenBank/DDBJ databases">
        <authorList>
            <person name="Waterbury J."/>
            <person name="Ferriera S."/>
            <person name="Johnson J."/>
            <person name="Kravitz S."/>
            <person name="Halpern A."/>
            <person name="Remington K."/>
            <person name="Beeson K."/>
            <person name="Tran B."/>
            <person name="Rogers Y.-H."/>
            <person name="Friedman R."/>
            <person name="Venter J.C."/>
        </authorList>
    </citation>
    <scope>NUCLEOTIDE SEQUENCE [LARGE SCALE GENOMIC DNA]</scope>
    <source>
        <strain evidence="2 3">Nb-231</strain>
    </source>
</reference>
<sequence length="367" mass="39452">MIWADSTTVSQRVRVIAEAGVNHNGSLDLALRLVDAAAEAGADAVKFQTFKASAIVSRFASKASYQKETTGTNESQLEMVRKLELPLQDHHALLTHCKQRSIEFLSTPFDRQSARFLICELGLERIKLASGEITNAPLLLAVAQLGKPVILSTGMSTLAEVENALGVLAFGYLGSLAPPDGAVFRDAFVSSAGQSMLAERVSLLHCTTEYPAPFEQVNLRTMDTLAVAFSLPVGLSDHTLGIAVPIAAVARGACIIEKHFTLDKTMPGPDHRASLEPAELAAMVSGIRQVEAALGSPVKRPSQAELSNRSVARKSLVALRPVQRGEVFSDGNLGCKRPGQGLSPFMFWDTLGRAAVRDFDEDEPIEY</sequence>
<evidence type="ECO:0000313" key="2">
    <source>
        <dbReference type="EMBL" id="EAR23501.1"/>
    </source>
</evidence>
<dbReference type="InterPro" id="IPR013132">
    <property type="entry name" value="PseI/NeuA/B-like_N"/>
</dbReference>
<evidence type="ECO:0000259" key="1">
    <source>
        <dbReference type="PROSITE" id="PS50844"/>
    </source>
</evidence>
<dbReference type="InterPro" id="IPR013974">
    <property type="entry name" value="SAF"/>
</dbReference>
<feature type="domain" description="AFP-like" evidence="1">
    <location>
        <begin position="315"/>
        <end position="367"/>
    </location>
</feature>
<name>A4BMG3_9GAMM</name>
<organism evidence="2 3">
    <name type="scientific">Nitrococcus mobilis Nb-231</name>
    <dbReference type="NCBI Taxonomy" id="314278"/>
    <lineage>
        <taxon>Bacteria</taxon>
        <taxon>Pseudomonadati</taxon>
        <taxon>Pseudomonadota</taxon>
        <taxon>Gammaproteobacteria</taxon>
        <taxon>Chromatiales</taxon>
        <taxon>Ectothiorhodospiraceae</taxon>
        <taxon>Nitrococcus</taxon>
    </lineage>
</organism>
<dbReference type="Gene3D" id="3.20.20.70">
    <property type="entry name" value="Aldolase class I"/>
    <property type="match status" value="1"/>
</dbReference>
<dbReference type="STRING" id="314278.NB231_16813"/>
<dbReference type="NCBIfam" id="TIGR03569">
    <property type="entry name" value="NeuB_NnaB"/>
    <property type="match status" value="1"/>
</dbReference>
<dbReference type="HOGENOM" id="CLU_040465_0_0_6"/>
<dbReference type="Proteomes" id="UP000003374">
    <property type="component" value="Unassembled WGS sequence"/>
</dbReference>
<dbReference type="RefSeq" id="WP_005004893.1">
    <property type="nucleotide sequence ID" value="NZ_CH672427.1"/>
</dbReference>
<comment type="caution">
    <text evidence="2">The sequence shown here is derived from an EMBL/GenBank/DDBJ whole genome shotgun (WGS) entry which is preliminary data.</text>
</comment>
<dbReference type="GO" id="GO:0047444">
    <property type="term" value="F:N-acylneuraminate-9-phosphate synthase activity"/>
    <property type="evidence" value="ECO:0007669"/>
    <property type="project" value="TreeGrafter"/>
</dbReference>
<dbReference type="EMBL" id="AAOF01000001">
    <property type="protein sequence ID" value="EAR23501.1"/>
    <property type="molecule type" value="Genomic_DNA"/>
</dbReference>
<dbReference type="eggNOG" id="COG2089">
    <property type="taxonomic scope" value="Bacteria"/>
</dbReference>
<dbReference type="InterPro" id="IPR057736">
    <property type="entry name" value="SAF_PseI/NeuA/NeuB"/>
</dbReference>
<dbReference type="InterPro" id="IPR020007">
    <property type="entry name" value="NeuB/NeuA"/>
</dbReference>
<dbReference type="GO" id="GO:0016051">
    <property type="term" value="P:carbohydrate biosynthetic process"/>
    <property type="evidence" value="ECO:0007669"/>
    <property type="project" value="InterPro"/>
</dbReference>
<dbReference type="Pfam" id="PF08666">
    <property type="entry name" value="SAF"/>
    <property type="match status" value="1"/>
</dbReference>
<dbReference type="InterPro" id="IPR006190">
    <property type="entry name" value="SAF_AFP_Neu5Ac"/>
</dbReference>
<gene>
    <name evidence="2" type="ORF">NB231_16813</name>
</gene>
<accession>A4BMG3</accession>